<organism evidence="2 3">
    <name type="scientific">Tribonema minus</name>
    <dbReference type="NCBI Taxonomy" id="303371"/>
    <lineage>
        <taxon>Eukaryota</taxon>
        <taxon>Sar</taxon>
        <taxon>Stramenopiles</taxon>
        <taxon>Ochrophyta</taxon>
        <taxon>PX clade</taxon>
        <taxon>Xanthophyceae</taxon>
        <taxon>Tribonematales</taxon>
        <taxon>Tribonemataceae</taxon>
        <taxon>Tribonema</taxon>
    </lineage>
</organism>
<proteinExistence type="predicted"/>
<dbReference type="EMBL" id="JAFCMP010000412">
    <property type="protein sequence ID" value="KAG5180144.1"/>
    <property type="molecule type" value="Genomic_DNA"/>
</dbReference>
<feature type="compositionally biased region" description="Low complexity" evidence="1">
    <location>
        <begin position="285"/>
        <end position="299"/>
    </location>
</feature>
<dbReference type="AlphaFoldDB" id="A0A836CC00"/>
<reference evidence="2" key="1">
    <citation type="submission" date="2021-02" db="EMBL/GenBank/DDBJ databases">
        <title>First Annotated Genome of the Yellow-green Alga Tribonema minus.</title>
        <authorList>
            <person name="Mahan K.M."/>
        </authorList>
    </citation>
    <scope>NUCLEOTIDE SEQUENCE</scope>
    <source>
        <strain evidence="2">UTEX B ZZ1240</strain>
    </source>
</reference>
<feature type="compositionally biased region" description="Low complexity" evidence="1">
    <location>
        <begin position="165"/>
        <end position="212"/>
    </location>
</feature>
<feature type="region of interest" description="Disordered" evidence="1">
    <location>
        <begin position="107"/>
        <end position="299"/>
    </location>
</feature>
<evidence type="ECO:0000313" key="3">
    <source>
        <dbReference type="Proteomes" id="UP000664859"/>
    </source>
</evidence>
<accession>A0A836CC00</accession>
<keyword evidence="3" id="KW-1185">Reference proteome</keyword>
<gene>
    <name evidence="2" type="ORF">JKP88DRAFT_279847</name>
</gene>
<feature type="compositionally biased region" description="Gly residues" evidence="1">
    <location>
        <begin position="141"/>
        <end position="164"/>
    </location>
</feature>
<name>A0A836CC00_9STRA</name>
<sequence>MDSSVSESAIDYWSSTDYSVSEAAIDEMVSAYLKQRADRDARHFAAQRLRVEGYTSLFYEDALLTAEHCAIAVDDCAASPAYHHRFYDFSFEGGSVVAEKQRKLQDVTTSAGGAAQSGSLPVGSDIDQWHSSSSNDDNSSGGSGDGSGGGSGSGDSGGSGGSSGSGKASQGSGSTGTGSASKSNSGTSKSKSSGSKSSSGSNSGSSSHHSSSSGGGGGGSGDSANGTGDDSGKDSGSDGGDDDGTPTGGETADGNGAEAGAVGGGAAAGGDGNDNGNGTTDMAFSSTNTTYSSSSMTSTTTTSSTTTALLADPLFFDFQEPLDRHQLAYLHVSAHWCDLYCKELCLHALLTSTSADDPLVGLPFFQAECSSTCAVDCKRYYAATWNNELSTPDKDKWFAKFMGGRKKIHHLTMDVAAADAPP</sequence>
<feature type="compositionally biased region" description="Low complexity" evidence="1">
    <location>
        <begin position="130"/>
        <end position="140"/>
    </location>
</feature>
<feature type="compositionally biased region" description="Gly residues" evidence="1">
    <location>
        <begin position="261"/>
        <end position="275"/>
    </location>
</feature>
<dbReference type="Proteomes" id="UP000664859">
    <property type="component" value="Unassembled WGS sequence"/>
</dbReference>
<evidence type="ECO:0000256" key="1">
    <source>
        <dbReference type="SAM" id="MobiDB-lite"/>
    </source>
</evidence>
<comment type="caution">
    <text evidence="2">The sequence shown here is derived from an EMBL/GenBank/DDBJ whole genome shotgun (WGS) entry which is preliminary data.</text>
</comment>
<protein>
    <submittedName>
        <fullName evidence="2">Uncharacterized protein</fullName>
    </submittedName>
</protein>
<feature type="compositionally biased region" description="Polar residues" evidence="1">
    <location>
        <begin position="107"/>
        <end position="119"/>
    </location>
</feature>
<feature type="compositionally biased region" description="Low complexity" evidence="1">
    <location>
        <begin position="248"/>
        <end position="260"/>
    </location>
</feature>
<evidence type="ECO:0000313" key="2">
    <source>
        <dbReference type="EMBL" id="KAG5180144.1"/>
    </source>
</evidence>